<comment type="caution">
    <text evidence="1">The sequence shown here is derived from an EMBL/GenBank/DDBJ whole genome shotgun (WGS) entry which is preliminary data.</text>
</comment>
<dbReference type="AlphaFoldDB" id="A0A813W588"/>
<name>A0A813W588_9BILA</name>
<organism evidence="1 3">
    <name type="scientific">Adineta steineri</name>
    <dbReference type="NCBI Taxonomy" id="433720"/>
    <lineage>
        <taxon>Eukaryota</taxon>
        <taxon>Metazoa</taxon>
        <taxon>Spiralia</taxon>
        <taxon>Gnathifera</taxon>
        <taxon>Rotifera</taxon>
        <taxon>Eurotatoria</taxon>
        <taxon>Bdelloidea</taxon>
        <taxon>Adinetida</taxon>
        <taxon>Adinetidae</taxon>
        <taxon>Adineta</taxon>
    </lineage>
</organism>
<proteinExistence type="predicted"/>
<reference evidence="1" key="1">
    <citation type="submission" date="2021-02" db="EMBL/GenBank/DDBJ databases">
        <authorList>
            <person name="Nowell W R."/>
        </authorList>
    </citation>
    <scope>NUCLEOTIDE SEQUENCE</scope>
</reference>
<dbReference type="Proteomes" id="UP000663891">
    <property type="component" value="Unassembled WGS sequence"/>
</dbReference>
<dbReference type="OrthoDB" id="10022832at2759"/>
<evidence type="ECO:0000313" key="2">
    <source>
        <dbReference type="EMBL" id="CAF4162163.1"/>
    </source>
</evidence>
<evidence type="ECO:0000313" key="3">
    <source>
        <dbReference type="Proteomes" id="UP000663891"/>
    </source>
</evidence>
<sequence length="342" mass="40312">MMTTMDLITLDYLNDQAVCLRQLIIHNKDWFQRDLHELIFKQTPNLTDLWAKMITLLIPQLKGFNFVFEIIFYDLCQDKVLKQYKLFQTDFWHKQHQWYTVCESGDKSALIYTIPYCLNYIRLESDINIICDASINKSKLHDNITQLNFCVKRVNREMPHYLSNIKLLRLKLKFGYGLAPVAFNKHALQLLDMSVNLTNIKYLDINHLVHIESPLILLQILKQTPNLSLIVITRQSLISSLTDDELCTYFNRPIKKLLIIAREDLSSIDSNDLMFILGNLSKLSYIKIKYSIYLDLSVEDLNEKLQELGSKLNKTFLYEFTSQKESFANNNIYLDIWLNYKN</sequence>
<dbReference type="EMBL" id="CAJOAY010007267">
    <property type="protein sequence ID" value="CAF4162163.1"/>
    <property type="molecule type" value="Genomic_DNA"/>
</dbReference>
<accession>A0A813W588</accession>
<dbReference type="Proteomes" id="UP000663881">
    <property type="component" value="Unassembled WGS sequence"/>
</dbReference>
<gene>
    <name evidence="2" type="ORF">OKA104_LOCUS38862</name>
    <name evidence="1" type="ORF">VCS650_LOCUS6428</name>
</gene>
<protein>
    <submittedName>
        <fullName evidence="1">Uncharacterized protein</fullName>
    </submittedName>
</protein>
<dbReference type="EMBL" id="CAJNON010000039">
    <property type="protein sequence ID" value="CAF0846476.1"/>
    <property type="molecule type" value="Genomic_DNA"/>
</dbReference>
<evidence type="ECO:0000313" key="1">
    <source>
        <dbReference type="EMBL" id="CAF0846476.1"/>
    </source>
</evidence>